<reference evidence="2 3" key="1">
    <citation type="submission" date="2022-05" db="EMBL/GenBank/DDBJ databases">
        <title>Microbulbifer sp. nov., isolated from sponge.</title>
        <authorList>
            <person name="Gao L."/>
        </authorList>
    </citation>
    <scope>NUCLEOTIDE SEQUENCE [LARGE SCALE GENOMIC DNA]</scope>
    <source>
        <strain evidence="2 3">MI-G</strain>
    </source>
</reference>
<keyword evidence="1" id="KW-0732">Signal</keyword>
<organism evidence="2 3">
    <name type="scientific">Microbulbifer spongiae</name>
    <dbReference type="NCBI Taxonomy" id="2944933"/>
    <lineage>
        <taxon>Bacteria</taxon>
        <taxon>Pseudomonadati</taxon>
        <taxon>Pseudomonadota</taxon>
        <taxon>Gammaproteobacteria</taxon>
        <taxon>Cellvibrionales</taxon>
        <taxon>Microbulbiferaceae</taxon>
        <taxon>Microbulbifer</taxon>
    </lineage>
</organism>
<evidence type="ECO:0000313" key="2">
    <source>
        <dbReference type="EMBL" id="WKD50885.1"/>
    </source>
</evidence>
<dbReference type="RefSeq" id="WP_301417612.1">
    <property type="nucleotide sequence ID" value="NZ_CP098023.1"/>
</dbReference>
<accession>A0ABY9EHC2</accession>
<keyword evidence="3" id="KW-1185">Reference proteome</keyword>
<name>A0ABY9EHC2_9GAMM</name>
<gene>
    <name evidence="2" type="ORF">M8T91_05520</name>
</gene>
<feature type="signal peptide" evidence="1">
    <location>
        <begin position="1"/>
        <end position="24"/>
    </location>
</feature>
<protein>
    <submittedName>
        <fullName evidence="2">Uncharacterized protein</fullName>
    </submittedName>
</protein>
<evidence type="ECO:0000256" key="1">
    <source>
        <dbReference type="SAM" id="SignalP"/>
    </source>
</evidence>
<evidence type="ECO:0000313" key="3">
    <source>
        <dbReference type="Proteomes" id="UP001321520"/>
    </source>
</evidence>
<dbReference type="EMBL" id="CP098023">
    <property type="protein sequence ID" value="WKD50885.1"/>
    <property type="molecule type" value="Genomic_DNA"/>
</dbReference>
<sequence length="328" mass="38222">MQGGLSTKAASVTLSIILPLFALAQEQQYTPAEDLTLPKIIVVHGKIATPILTSDKNAVPEHLQEFGLYRTGLYADDEDISTVASFATFVDVRHNNIDQMLIARMQGLKLWVDVRRVFFTRESGNWIKRQDYLEHWKAAKDNLKLFENIIYAFDPLDEPFWNTRETMPEEALSNYLIDIGHILKKDFPNAKRAVTFTAWTLEKSWFSQNIPWNYNLFGADDYRGIDFSSTVVRDLMDKTEHLDAKYYLIPQAFWTNDSTFAAYLSQEQLINKARQAYNFAISHPDVQVLRPYHWDSYEYDQYIFKGVEDQNKLRKEYEKIGIAISKFR</sequence>
<feature type="chain" id="PRO_5046684077" evidence="1">
    <location>
        <begin position="25"/>
        <end position="328"/>
    </location>
</feature>
<proteinExistence type="predicted"/>
<dbReference type="Proteomes" id="UP001321520">
    <property type="component" value="Chromosome"/>
</dbReference>